<feature type="non-terminal residue" evidence="2">
    <location>
        <position position="1"/>
    </location>
</feature>
<feature type="transmembrane region" description="Helical" evidence="1">
    <location>
        <begin position="95"/>
        <end position="116"/>
    </location>
</feature>
<evidence type="ECO:0000256" key="1">
    <source>
        <dbReference type="SAM" id="Phobius"/>
    </source>
</evidence>
<feature type="transmembrane region" description="Helical" evidence="1">
    <location>
        <begin position="12"/>
        <end position="33"/>
    </location>
</feature>
<feature type="transmembrane region" description="Helical" evidence="1">
    <location>
        <begin position="165"/>
        <end position="185"/>
    </location>
</feature>
<feature type="transmembrane region" description="Helical" evidence="1">
    <location>
        <begin position="45"/>
        <end position="70"/>
    </location>
</feature>
<accession>X1CDB2</accession>
<dbReference type="AlphaFoldDB" id="X1CDB2"/>
<feature type="transmembrane region" description="Helical" evidence="1">
    <location>
        <begin position="197"/>
        <end position="218"/>
    </location>
</feature>
<gene>
    <name evidence="2" type="ORF">S01H4_48325</name>
</gene>
<dbReference type="EMBL" id="BART01027235">
    <property type="protein sequence ID" value="GAG91132.1"/>
    <property type="molecule type" value="Genomic_DNA"/>
</dbReference>
<protein>
    <submittedName>
        <fullName evidence="2">Uncharacterized protein</fullName>
    </submittedName>
</protein>
<name>X1CDB2_9ZZZZ</name>
<organism evidence="2">
    <name type="scientific">marine sediment metagenome</name>
    <dbReference type="NCBI Taxonomy" id="412755"/>
    <lineage>
        <taxon>unclassified sequences</taxon>
        <taxon>metagenomes</taxon>
        <taxon>ecological metagenomes</taxon>
    </lineage>
</organism>
<evidence type="ECO:0000313" key="2">
    <source>
        <dbReference type="EMBL" id="GAG91132.1"/>
    </source>
</evidence>
<feature type="transmembrane region" description="Helical" evidence="1">
    <location>
        <begin position="230"/>
        <end position="257"/>
    </location>
</feature>
<keyword evidence="1" id="KW-0472">Membrane</keyword>
<feature type="transmembrane region" description="Helical" evidence="1">
    <location>
        <begin position="136"/>
        <end position="153"/>
    </location>
</feature>
<reference evidence="2" key="1">
    <citation type="journal article" date="2014" name="Front. Microbiol.">
        <title>High frequency of phylogenetically diverse reductive dehalogenase-homologous genes in deep subseafloor sedimentary metagenomes.</title>
        <authorList>
            <person name="Kawai M."/>
            <person name="Futagami T."/>
            <person name="Toyoda A."/>
            <person name="Takaki Y."/>
            <person name="Nishi S."/>
            <person name="Hori S."/>
            <person name="Arai W."/>
            <person name="Tsubouchi T."/>
            <person name="Morono Y."/>
            <person name="Uchiyama I."/>
            <person name="Ito T."/>
            <person name="Fujiyama A."/>
            <person name="Inagaki F."/>
            <person name="Takami H."/>
        </authorList>
    </citation>
    <scope>NUCLEOTIDE SEQUENCE</scope>
    <source>
        <strain evidence="2">Expedition CK06-06</strain>
    </source>
</reference>
<sequence>SISSIKKVIQKIFKSIPYLLLNIYNLNMIYMIFQTEVIWSYVSVFFAWVSESAGIFVLISGVIALTWVGFERKRRGSFFKRKSESESIISKSLRIILRIISYSGVIVGVLCIWAGAMGLILDIPPSFKYGDITPHADHFTCIFLIVVGIAMFFKPVKDLPLSSILGLIAASATVFILALLVPDSAVEWIAGWINPKLLLIIIFIVITALVAIVAKFFLGVPQAISKFLSWPPVAFIVMIFGFVQGILLWGLGISVFMNLL</sequence>
<keyword evidence="1" id="KW-1133">Transmembrane helix</keyword>
<comment type="caution">
    <text evidence="2">The sequence shown here is derived from an EMBL/GenBank/DDBJ whole genome shotgun (WGS) entry which is preliminary data.</text>
</comment>
<proteinExistence type="predicted"/>
<keyword evidence="1" id="KW-0812">Transmembrane</keyword>